<evidence type="ECO:0000256" key="4">
    <source>
        <dbReference type="SAM" id="Coils"/>
    </source>
</evidence>
<feature type="region of interest" description="Disordered" evidence="5">
    <location>
        <begin position="403"/>
        <end position="426"/>
    </location>
</feature>
<name>A0A1V5SIR7_9BACT</name>
<dbReference type="Proteomes" id="UP000485569">
    <property type="component" value="Unassembled WGS sequence"/>
</dbReference>
<dbReference type="Gene3D" id="2.40.30.170">
    <property type="match status" value="1"/>
</dbReference>
<evidence type="ECO:0000256" key="2">
    <source>
        <dbReference type="ARBA" id="ARBA00009477"/>
    </source>
</evidence>
<dbReference type="GO" id="GO:0022857">
    <property type="term" value="F:transmembrane transporter activity"/>
    <property type="evidence" value="ECO:0007669"/>
    <property type="project" value="InterPro"/>
</dbReference>
<keyword evidence="6" id="KW-0812">Transmembrane</keyword>
<dbReference type="GO" id="GO:0016020">
    <property type="term" value="C:membrane"/>
    <property type="evidence" value="ECO:0007669"/>
    <property type="project" value="InterPro"/>
</dbReference>
<evidence type="ECO:0000256" key="6">
    <source>
        <dbReference type="SAM" id="Phobius"/>
    </source>
</evidence>
<dbReference type="Gene3D" id="2.40.50.100">
    <property type="match status" value="1"/>
</dbReference>
<dbReference type="GO" id="GO:0030313">
    <property type="term" value="C:cell envelope"/>
    <property type="evidence" value="ECO:0007669"/>
    <property type="project" value="UniProtKB-SubCell"/>
</dbReference>
<dbReference type="Pfam" id="PF25881">
    <property type="entry name" value="HH_YBHG"/>
    <property type="match status" value="1"/>
</dbReference>
<reference evidence="9" key="1">
    <citation type="submission" date="2017-02" db="EMBL/GenBank/DDBJ databases">
        <title>Delving into the versatile metabolic prowess of the omnipresent phylum Bacteroidetes.</title>
        <authorList>
            <person name="Nobu M.K."/>
            <person name="Mei R."/>
            <person name="Narihiro T."/>
            <person name="Kuroda K."/>
            <person name="Liu W.-T."/>
        </authorList>
    </citation>
    <scope>NUCLEOTIDE SEQUENCE</scope>
    <source>
        <strain evidence="9">ADurb.Bin276</strain>
    </source>
</reference>
<evidence type="ECO:0000313" key="9">
    <source>
        <dbReference type="EMBL" id="OQA54204.1"/>
    </source>
</evidence>
<gene>
    <name evidence="9" type="primary">macA_3</name>
    <name evidence="9" type="ORF">BWY41_02213</name>
</gene>
<dbReference type="AlphaFoldDB" id="A0A1V5SIR7"/>
<dbReference type="EMBL" id="MWBQ01000223">
    <property type="protein sequence ID" value="OQA54204.1"/>
    <property type="molecule type" value="Genomic_DNA"/>
</dbReference>
<keyword evidence="6" id="KW-1133">Transmembrane helix</keyword>
<evidence type="ECO:0000256" key="1">
    <source>
        <dbReference type="ARBA" id="ARBA00004196"/>
    </source>
</evidence>
<comment type="subcellular location">
    <subcellularLocation>
        <location evidence="1">Cell envelope</location>
    </subcellularLocation>
</comment>
<feature type="transmembrane region" description="Helical" evidence="6">
    <location>
        <begin position="7"/>
        <end position="27"/>
    </location>
</feature>
<evidence type="ECO:0000256" key="3">
    <source>
        <dbReference type="ARBA" id="ARBA00023054"/>
    </source>
</evidence>
<keyword evidence="6" id="KW-0472">Membrane</keyword>
<dbReference type="InterPro" id="IPR059052">
    <property type="entry name" value="HH_YbhG-like"/>
</dbReference>
<dbReference type="InterPro" id="IPR050465">
    <property type="entry name" value="UPF0194_transport"/>
</dbReference>
<dbReference type="NCBIfam" id="TIGR01730">
    <property type="entry name" value="RND_mfp"/>
    <property type="match status" value="1"/>
</dbReference>
<proteinExistence type="inferred from homology"/>
<dbReference type="Gene3D" id="2.40.420.20">
    <property type="match status" value="1"/>
</dbReference>
<sequence length="426" mass="47032">MNKRKKIVLVIIVFIIILTSIFFLFIFNKSHSTQAQDITISTIQVIQGTIRETIEAEGSLAPSETVNVKSKEDGYKVEVVLVEEGDSVTKGQELVKLDVSDYEVNLKRAEAELLSAQTKLKKLLEGATELEITQAKTTLEQAQLNHENAQIQFERNQKLFESGAVSQRELNESQNQMEIYKQNVISAQKQLDNLLDGSDQDDIKVARAQLAQAEANVVDAQKKIEYGTITSPIDGVAIDVSVEKEDVVTQAKTLITIGNLDQMKALVAFNEIDIPKIKIGAKAEITLDAFPGEIIKGEVSFISLKSQVIDNIVTYEGEIIIPNSDRRLYPGMTVDASVIINQSENTLLLPLEVLIEEEGKTFVLVPGSQKEPDKIFIKVGLRNDEFFEILEGLNKDQEVMIPPANIQDSLPNRGPMGMGGPPPAGM</sequence>
<keyword evidence="3 4" id="KW-0175">Coiled coil</keyword>
<feature type="domain" description="YbhG-like alpha-helical hairpin" evidence="7">
    <location>
        <begin position="97"/>
        <end position="224"/>
    </location>
</feature>
<dbReference type="SUPFAM" id="SSF111369">
    <property type="entry name" value="HlyD-like secretion proteins"/>
    <property type="match status" value="2"/>
</dbReference>
<feature type="coiled-coil region" evidence="4">
    <location>
        <begin position="92"/>
        <end position="223"/>
    </location>
</feature>
<protein>
    <submittedName>
        <fullName evidence="9">Macrolide export protein MacA</fullName>
    </submittedName>
</protein>
<dbReference type="Gene3D" id="1.10.287.470">
    <property type="entry name" value="Helix hairpin bin"/>
    <property type="match status" value="2"/>
</dbReference>
<organism evidence="9">
    <name type="scientific">Candidatus Atribacter allofermentans</name>
    <dbReference type="NCBI Taxonomy" id="1852833"/>
    <lineage>
        <taxon>Bacteria</taxon>
        <taxon>Pseudomonadati</taxon>
        <taxon>Atribacterota</taxon>
        <taxon>Atribacteria</taxon>
        <taxon>Atribacterales</taxon>
        <taxon>Atribacteraceae</taxon>
        <taxon>Atribacter</taxon>
    </lineage>
</organism>
<comment type="caution">
    <text evidence="9">The sequence shown here is derived from an EMBL/GenBank/DDBJ whole genome shotgun (WGS) entry which is preliminary data.</text>
</comment>
<dbReference type="Pfam" id="PF25954">
    <property type="entry name" value="Beta-barrel_RND_2"/>
    <property type="match status" value="1"/>
</dbReference>
<dbReference type="PANTHER" id="PTHR32347:SF14">
    <property type="entry name" value="EFFLUX SYSTEM COMPONENT YKNX-RELATED"/>
    <property type="match status" value="1"/>
</dbReference>
<evidence type="ECO:0000259" key="7">
    <source>
        <dbReference type="Pfam" id="PF25881"/>
    </source>
</evidence>
<comment type="similarity">
    <text evidence="2">Belongs to the membrane fusion protein (MFP) (TC 8.A.1) family.</text>
</comment>
<feature type="domain" description="CusB-like beta-barrel" evidence="8">
    <location>
        <begin position="268"/>
        <end position="337"/>
    </location>
</feature>
<dbReference type="InterPro" id="IPR006143">
    <property type="entry name" value="RND_pump_MFP"/>
</dbReference>
<accession>A0A1V5SIR7</accession>
<evidence type="ECO:0000256" key="5">
    <source>
        <dbReference type="SAM" id="MobiDB-lite"/>
    </source>
</evidence>
<dbReference type="PANTHER" id="PTHR32347">
    <property type="entry name" value="EFFLUX SYSTEM COMPONENT YKNX-RELATED"/>
    <property type="match status" value="1"/>
</dbReference>
<evidence type="ECO:0000259" key="8">
    <source>
        <dbReference type="Pfam" id="PF25954"/>
    </source>
</evidence>
<dbReference type="InterPro" id="IPR058792">
    <property type="entry name" value="Beta-barrel_RND_2"/>
</dbReference>